<sequence length="315" mass="34274">MPMSVTDAFLRWTAQTVAEPSPGPSRLREGLLAACLLAPVFLFLVAFVYAPAVLAFALAFLNFHPGGTTAYAGLSNFHAALSDPLFWRSMANTGLYALMMVPSTLVLSVALAALLQSNRRLFRFTQSLVVLPYVTPAVGTAIGWLWMYNPNFGILNALLRDVGLRPIGWLNSPHWAMPAVVLYSLWHGIGFDVLILLSAMSQLPEGVLESARVDGAGPWTRLFRITLPLISPTLFFIAVMTTIGSLQAFAQVYALSLSSGGPENATLTALLYVYQQAFTNGQFSYAAAMAAMLVVCIFAVTALTRWIGHRLTFYQ</sequence>
<evidence type="ECO:0000256" key="6">
    <source>
        <dbReference type="ARBA" id="ARBA00023136"/>
    </source>
</evidence>
<protein>
    <submittedName>
        <fullName evidence="9">Sugar ABC transporter permease</fullName>
    </submittedName>
</protein>
<dbReference type="CDD" id="cd06261">
    <property type="entry name" value="TM_PBP2"/>
    <property type="match status" value="1"/>
</dbReference>
<comment type="caution">
    <text evidence="9">The sequence shown here is derived from an EMBL/GenBank/DDBJ whole genome shotgun (WGS) entry which is preliminary data.</text>
</comment>
<evidence type="ECO:0000259" key="8">
    <source>
        <dbReference type="PROSITE" id="PS50928"/>
    </source>
</evidence>
<feature type="transmembrane region" description="Helical" evidence="7">
    <location>
        <begin position="283"/>
        <end position="307"/>
    </location>
</feature>
<evidence type="ECO:0000256" key="2">
    <source>
        <dbReference type="ARBA" id="ARBA00022448"/>
    </source>
</evidence>
<dbReference type="InterPro" id="IPR035906">
    <property type="entry name" value="MetI-like_sf"/>
</dbReference>
<keyword evidence="5 7" id="KW-1133">Transmembrane helix</keyword>
<comment type="subcellular location">
    <subcellularLocation>
        <location evidence="1 7">Cell membrane</location>
        <topology evidence="1 7">Multi-pass membrane protein</topology>
    </subcellularLocation>
</comment>
<dbReference type="Pfam" id="PF00528">
    <property type="entry name" value="BPD_transp_1"/>
    <property type="match status" value="1"/>
</dbReference>
<dbReference type="PANTHER" id="PTHR30193:SF37">
    <property type="entry name" value="INNER MEMBRANE ABC TRANSPORTER PERMEASE PROTEIN YCJO"/>
    <property type="match status" value="1"/>
</dbReference>
<evidence type="ECO:0000256" key="3">
    <source>
        <dbReference type="ARBA" id="ARBA00022475"/>
    </source>
</evidence>
<keyword evidence="3" id="KW-1003">Cell membrane</keyword>
<proteinExistence type="inferred from homology"/>
<dbReference type="SUPFAM" id="SSF161098">
    <property type="entry name" value="MetI-like"/>
    <property type="match status" value="1"/>
</dbReference>
<feature type="transmembrane region" description="Helical" evidence="7">
    <location>
        <begin position="175"/>
        <end position="197"/>
    </location>
</feature>
<dbReference type="EMBL" id="JADPKZ010000046">
    <property type="protein sequence ID" value="MBF8378574.1"/>
    <property type="molecule type" value="Genomic_DNA"/>
</dbReference>
<feature type="domain" description="ABC transmembrane type-1" evidence="8">
    <location>
        <begin position="90"/>
        <end position="304"/>
    </location>
</feature>
<organism evidence="9 10">
    <name type="scientific">Alicyclobacillus mali</name>
    <name type="common">ex Roth et al. 2021</name>
    <dbReference type="NCBI Taxonomy" id="1123961"/>
    <lineage>
        <taxon>Bacteria</taxon>
        <taxon>Bacillati</taxon>
        <taxon>Bacillota</taxon>
        <taxon>Bacilli</taxon>
        <taxon>Bacillales</taxon>
        <taxon>Alicyclobacillaceae</taxon>
        <taxon>Alicyclobacillus</taxon>
    </lineage>
</organism>
<keyword evidence="2 7" id="KW-0813">Transport</keyword>
<feature type="transmembrane region" description="Helical" evidence="7">
    <location>
        <begin position="127"/>
        <end position="147"/>
    </location>
</feature>
<gene>
    <name evidence="9" type="ORF">IW967_11985</name>
</gene>
<name>A0ABS0F5J4_9BACL</name>
<dbReference type="Proteomes" id="UP000642910">
    <property type="component" value="Unassembled WGS sequence"/>
</dbReference>
<dbReference type="PROSITE" id="PS50928">
    <property type="entry name" value="ABC_TM1"/>
    <property type="match status" value="1"/>
</dbReference>
<evidence type="ECO:0000313" key="10">
    <source>
        <dbReference type="Proteomes" id="UP000642910"/>
    </source>
</evidence>
<feature type="transmembrane region" description="Helical" evidence="7">
    <location>
        <begin position="229"/>
        <end position="250"/>
    </location>
</feature>
<accession>A0ABS0F5J4</accession>
<keyword evidence="4 7" id="KW-0812">Transmembrane</keyword>
<feature type="transmembrane region" description="Helical" evidence="7">
    <location>
        <begin position="95"/>
        <end position="115"/>
    </location>
</feature>
<evidence type="ECO:0000256" key="1">
    <source>
        <dbReference type="ARBA" id="ARBA00004651"/>
    </source>
</evidence>
<dbReference type="Gene3D" id="1.10.3720.10">
    <property type="entry name" value="MetI-like"/>
    <property type="match status" value="1"/>
</dbReference>
<dbReference type="InterPro" id="IPR051393">
    <property type="entry name" value="ABC_transporter_permease"/>
</dbReference>
<keyword evidence="10" id="KW-1185">Reference proteome</keyword>
<evidence type="ECO:0000313" key="9">
    <source>
        <dbReference type="EMBL" id="MBF8378574.1"/>
    </source>
</evidence>
<evidence type="ECO:0000256" key="5">
    <source>
        <dbReference type="ARBA" id="ARBA00022989"/>
    </source>
</evidence>
<evidence type="ECO:0000256" key="4">
    <source>
        <dbReference type="ARBA" id="ARBA00022692"/>
    </source>
</evidence>
<dbReference type="InterPro" id="IPR000515">
    <property type="entry name" value="MetI-like"/>
</dbReference>
<keyword evidence="6 7" id="KW-0472">Membrane</keyword>
<reference evidence="9 10" key="1">
    <citation type="submission" date="2020-11" db="EMBL/GenBank/DDBJ databases">
        <title>Genomic insight of Alicyclobacillus mali FL 18 reveals a new arsenic-resistant strain, with potential in environmental biotechnology.</title>
        <authorList>
            <person name="Fiorentino G."/>
            <person name="Gallo G."/>
            <person name="Aulitto M."/>
        </authorList>
    </citation>
    <scope>NUCLEOTIDE SEQUENCE [LARGE SCALE GENOMIC DNA]</scope>
    <source>
        <strain evidence="9 10">FL 18</strain>
    </source>
</reference>
<comment type="similarity">
    <text evidence="7">Belongs to the binding-protein-dependent transport system permease family.</text>
</comment>
<evidence type="ECO:0000256" key="7">
    <source>
        <dbReference type="RuleBase" id="RU363032"/>
    </source>
</evidence>
<dbReference type="PANTHER" id="PTHR30193">
    <property type="entry name" value="ABC TRANSPORTER PERMEASE PROTEIN"/>
    <property type="match status" value="1"/>
</dbReference>
<feature type="transmembrane region" description="Helical" evidence="7">
    <location>
        <begin position="31"/>
        <end position="61"/>
    </location>
</feature>